<evidence type="ECO:0000313" key="3">
    <source>
        <dbReference type="EMBL" id="MPM74636.1"/>
    </source>
</evidence>
<keyword evidence="2" id="KW-1133">Transmembrane helix</keyword>
<evidence type="ECO:0000256" key="2">
    <source>
        <dbReference type="SAM" id="Phobius"/>
    </source>
</evidence>
<proteinExistence type="predicted"/>
<dbReference type="NCBIfam" id="TIGR02532">
    <property type="entry name" value="IV_pilin_GFxxxE"/>
    <property type="match status" value="1"/>
</dbReference>
<reference evidence="3" key="1">
    <citation type="submission" date="2019-08" db="EMBL/GenBank/DDBJ databases">
        <authorList>
            <person name="Kucharzyk K."/>
            <person name="Murdoch R.W."/>
            <person name="Higgins S."/>
            <person name="Loffler F."/>
        </authorList>
    </citation>
    <scope>NUCLEOTIDE SEQUENCE</scope>
</reference>
<dbReference type="SUPFAM" id="SSF54523">
    <property type="entry name" value="Pili subunits"/>
    <property type="match status" value="1"/>
</dbReference>
<dbReference type="PANTHER" id="PTHR30093:SF34">
    <property type="entry name" value="PREPILIN PEPTIDASE-DEPENDENT PROTEIN D"/>
    <property type="match status" value="1"/>
</dbReference>
<dbReference type="Pfam" id="PF07963">
    <property type="entry name" value="N_methyl"/>
    <property type="match status" value="1"/>
</dbReference>
<dbReference type="Gene3D" id="3.30.700.10">
    <property type="entry name" value="Glycoprotein, Type 4 Pilin"/>
    <property type="match status" value="1"/>
</dbReference>
<dbReference type="GO" id="GO:0044096">
    <property type="term" value="C:type IV pilus"/>
    <property type="evidence" value="ECO:0007669"/>
    <property type="project" value="TreeGrafter"/>
</dbReference>
<dbReference type="GO" id="GO:0007155">
    <property type="term" value="P:cell adhesion"/>
    <property type="evidence" value="ECO:0007669"/>
    <property type="project" value="InterPro"/>
</dbReference>
<feature type="transmembrane region" description="Helical" evidence="2">
    <location>
        <begin position="21"/>
        <end position="39"/>
    </location>
</feature>
<evidence type="ECO:0000256" key="1">
    <source>
        <dbReference type="ARBA" id="ARBA00022481"/>
    </source>
</evidence>
<keyword evidence="1" id="KW-0488">Methylation</keyword>
<accession>A0A645CCF3</accession>
<keyword evidence="2" id="KW-0472">Membrane</keyword>
<dbReference type="InterPro" id="IPR012902">
    <property type="entry name" value="N_methyl_site"/>
</dbReference>
<dbReference type="PANTHER" id="PTHR30093">
    <property type="entry name" value="GENERAL SECRETION PATHWAY PROTEIN G"/>
    <property type="match status" value="1"/>
</dbReference>
<dbReference type="GO" id="GO:0043107">
    <property type="term" value="P:type IV pilus-dependent motility"/>
    <property type="evidence" value="ECO:0007669"/>
    <property type="project" value="TreeGrafter"/>
</dbReference>
<dbReference type="InterPro" id="IPR001082">
    <property type="entry name" value="Pilin"/>
</dbReference>
<dbReference type="InterPro" id="IPR045584">
    <property type="entry name" value="Pilin-like"/>
</dbReference>
<dbReference type="EMBL" id="VSSQ01026097">
    <property type="protein sequence ID" value="MPM74636.1"/>
    <property type="molecule type" value="Genomic_DNA"/>
</dbReference>
<dbReference type="PROSITE" id="PS00409">
    <property type="entry name" value="PROKAR_NTER_METHYL"/>
    <property type="match status" value="1"/>
</dbReference>
<sequence>MQKFARRSAAAAQKGFTLIELMIVVAIIGILAAVALPAYQDYTVRAKITDGLSLAGSAKAAVSENAANGAPFDSGWTAPGATRNVASVGIDQTTGAITITYDSAIDGGATLILTPLDGDRTAGTALSGTATASTIPSAGSVTWVCASTGSTATNSAVQKGTIQDKYVPAECRT</sequence>
<name>A0A645CCF3_9ZZZZ</name>
<organism evidence="3">
    <name type="scientific">bioreactor metagenome</name>
    <dbReference type="NCBI Taxonomy" id="1076179"/>
    <lineage>
        <taxon>unclassified sequences</taxon>
        <taxon>metagenomes</taxon>
        <taxon>ecological metagenomes</taxon>
    </lineage>
</organism>
<dbReference type="Pfam" id="PF00114">
    <property type="entry name" value="Pilin"/>
    <property type="match status" value="1"/>
</dbReference>
<keyword evidence="2" id="KW-0812">Transmembrane</keyword>
<protein>
    <submittedName>
        <fullName evidence="3">Fimbrial protein</fullName>
    </submittedName>
</protein>
<gene>
    <name evidence="3" type="primary">pilE_2</name>
    <name evidence="3" type="ORF">SDC9_121625</name>
</gene>
<dbReference type="AlphaFoldDB" id="A0A645CCF3"/>
<comment type="caution">
    <text evidence="3">The sequence shown here is derived from an EMBL/GenBank/DDBJ whole genome shotgun (WGS) entry which is preliminary data.</text>
</comment>